<proteinExistence type="predicted"/>
<name>A0AA86NGS5_9EUKA</name>
<dbReference type="Proteomes" id="UP001642409">
    <property type="component" value="Unassembled WGS sequence"/>
</dbReference>
<reference evidence="2" key="1">
    <citation type="submission" date="2023-06" db="EMBL/GenBank/DDBJ databases">
        <authorList>
            <person name="Kurt Z."/>
        </authorList>
    </citation>
    <scope>NUCLEOTIDE SEQUENCE</scope>
</reference>
<evidence type="ECO:0000256" key="1">
    <source>
        <dbReference type="SAM" id="MobiDB-lite"/>
    </source>
</evidence>
<reference evidence="3 4" key="2">
    <citation type="submission" date="2024-07" db="EMBL/GenBank/DDBJ databases">
        <authorList>
            <person name="Akdeniz Z."/>
        </authorList>
    </citation>
    <scope>NUCLEOTIDE SEQUENCE [LARGE SCALE GENOMIC DNA]</scope>
</reference>
<dbReference type="EMBL" id="CATOUU010000167">
    <property type="protein sequence ID" value="CAI9918824.1"/>
    <property type="molecule type" value="Genomic_DNA"/>
</dbReference>
<dbReference type="EMBL" id="CAXDID020000399">
    <property type="protein sequence ID" value="CAL6087249.1"/>
    <property type="molecule type" value="Genomic_DNA"/>
</dbReference>
<accession>A0AA86NGS5</accession>
<feature type="region of interest" description="Disordered" evidence="1">
    <location>
        <begin position="80"/>
        <end position="112"/>
    </location>
</feature>
<feature type="compositionally biased region" description="Polar residues" evidence="1">
    <location>
        <begin position="87"/>
        <end position="108"/>
    </location>
</feature>
<organism evidence="2">
    <name type="scientific">Hexamita inflata</name>
    <dbReference type="NCBI Taxonomy" id="28002"/>
    <lineage>
        <taxon>Eukaryota</taxon>
        <taxon>Metamonada</taxon>
        <taxon>Diplomonadida</taxon>
        <taxon>Hexamitidae</taxon>
        <taxon>Hexamitinae</taxon>
        <taxon>Hexamita</taxon>
    </lineage>
</organism>
<dbReference type="AlphaFoldDB" id="A0AA86NGS5"/>
<evidence type="ECO:0000313" key="2">
    <source>
        <dbReference type="EMBL" id="CAI9918824.1"/>
    </source>
</evidence>
<protein>
    <submittedName>
        <fullName evidence="3">Hypothetical_protein</fullName>
    </submittedName>
</protein>
<comment type="caution">
    <text evidence="2">The sequence shown here is derived from an EMBL/GenBank/DDBJ whole genome shotgun (WGS) entry which is preliminary data.</text>
</comment>
<evidence type="ECO:0000313" key="3">
    <source>
        <dbReference type="EMBL" id="CAL6087249.1"/>
    </source>
</evidence>
<evidence type="ECO:0000313" key="4">
    <source>
        <dbReference type="Proteomes" id="UP001642409"/>
    </source>
</evidence>
<gene>
    <name evidence="3" type="ORF">HINF_LOCUS63556</name>
    <name evidence="2" type="ORF">HINF_LOCUS6469</name>
</gene>
<sequence length="175" mass="20317">MQQLQNILQILRQTRSVNDSNFRARFKFFALKSVYENDYSVFALSFSHFQKNGFFWVRLRGKVMVCGPSWTLSKARQRLRRPGPLTSRGQPPLQSSIPLRGPSISSSRETGRTDLKREKSWFGLKYHQLGSAVVKYTFSTPPLKRTPFLKVVVFQKCNRFLNNTILPRIQTLVCN</sequence>
<keyword evidence="4" id="KW-1185">Reference proteome</keyword>